<keyword evidence="3" id="KW-0479">Metal-binding</keyword>
<evidence type="ECO:0000313" key="8">
    <source>
        <dbReference type="EMBL" id="MDX7719400.1"/>
    </source>
</evidence>
<dbReference type="InterPro" id="IPR051198">
    <property type="entry name" value="BchE-like"/>
</dbReference>
<evidence type="ECO:0000256" key="4">
    <source>
        <dbReference type="ARBA" id="ARBA00023004"/>
    </source>
</evidence>
<dbReference type="SFLD" id="SFLDG01082">
    <property type="entry name" value="B12-binding_domain_containing"/>
    <property type="match status" value="1"/>
</dbReference>
<dbReference type="RefSeq" id="WP_266143718.1">
    <property type="nucleotide sequence ID" value="NZ_JAWZVU010000019.1"/>
</dbReference>
<dbReference type="Gene3D" id="3.40.50.280">
    <property type="entry name" value="Cobalamin-binding domain"/>
    <property type="match status" value="1"/>
</dbReference>
<name>A0AAW9EYM6_AERCA</name>
<dbReference type="InterPro" id="IPR007197">
    <property type="entry name" value="rSAM"/>
</dbReference>
<dbReference type="GO" id="GO:0003824">
    <property type="term" value="F:catalytic activity"/>
    <property type="evidence" value="ECO:0007669"/>
    <property type="project" value="InterPro"/>
</dbReference>
<dbReference type="CDD" id="cd01335">
    <property type="entry name" value="Radical_SAM"/>
    <property type="match status" value="1"/>
</dbReference>
<dbReference type="AlphaFoldDB" id="A0AAW9EYM6"/>
<dbReference type="Proteomes" id="UP001277183">
    <property type="component" value="Unassembled WGS sequence"/>
</dbReference>
<dbReference type="SFLD" id="SFLDG01123">
    <property type="entry name" value="methyltransferase_(Class_B)"/>
    <property type="match status" value="1"/>
</dbReference>
<dbReference type="InterPro" id="IPR023404">
    <property type="entry name" value="rSAM_horseshoe"/>
</dbReference>
<protein>
    <submittedName>
        <fullName evidence="8">Radical SAM protein</fullName>
    </submittedName>
</protein>
<dbReference type="InterPro" id="IPR006158">
    <property type="entry name" value="Cobalamin-bd"/>
</dbReference>
<keyword evidence="4" id="KW-0408">Iron</keyword>
<dbReference type="InterPro" id="IPR034466">
    <property type="entry name" value="Methyltransferase_Class_B"/>
</dbReference>
<dbReference type="PROSITE" id="PS51918">
    <property type="entry name" value="RADICAL_SAM"/>
    <property type="match status" value="1"/>
</dbReference>
<dbReference type="GO" id="GO:0051539">
    <property type="term" value="F:4 iron, 4 sulfur cluster binding"/>
    <property type="evidence" value="ECO:0007669"/>
    <property type="project" value="UniProtKB-KW"/>
</dbReference>
<dbReference type="SUPFAM" id="SSF52242">
    <property type="entry name" value="Cobalamin (vitamin B12)-binding domain"/>
    <property type="match status" value="1"/>
</dbReference>
<keyword evidence="5" id="KW-0411">Iron-sulfur</keyword>
<accession>A0AAW9EYM6</accession>
<dbReference type="SUPFAM" id="SSF102114">
    <property type="entry name" value="Radical SAM enzymes"/>
    <property type="match status" value="1"/>
</dbReference>
<feature type="domain" description="B12-binding" evidence="6">
    <location>
        <begin position="1"/>
        <end position="134"/>
    </location>
</feature>
<dbReference type="GO" id="GO:0031419">
    <property type="term" value="F:cobalamin binding"/>
    <property type="evidence" value="ECO:0007669"/>
    <property type="project" value="InterPro"/>
</dbReference>
<dbReference type="EMBL" id="JAWZVU010000019">
    <property type="protein sequence ID" value="MDX7719400.1"/>
    <property type="molecule type" value="Genomic_DNA"/>
</dbReference>
<reference evidence="8" key="1">
    <citation type="submission" date="2023-11" db="EMBL/GenBank/DDBJ databases">
        <title>WGS of Aeromonas in Northern Israel.</title>
        <authorList>
            <person name="Hershko Y."/>
        </authorList>
    </citation>
    <scope>NUCLEOTIDE SEQUENCE</scope>
    <source>
        <strain evidence="8">77416</strain>
    </source>
</reference>
<dbReference type="GO" id="GO:0046872">
    <property type="term" value="F:metal ion binding"/>
    <property type="evidence" value="ECO:0007669"/>
    <property type="project" value="UniProtKB-KW"/>
</dbReference>
<evidence type="ECO:0000256" key="5">
    <source>
        <dbReference type="ARBA" id="ARBA00023014"/>
    </source>
</evidence>
<dbReference type="Gene3D" id="3.80.30.20">
    <property type="entry name" value="tm_1862 like domain"/>
    <property type="match status" value="1"/>
</dbReference>
<dbReference type="SFLD" id="SFLDS00029">
    <property type="entry name" value="Radical_SAM"/>
    <property type="match status" value="1"/>
</dbReference>
<dbReference type="PANTHER" id="PTHR43409">
    <property type="entry name" value="ANAEROBIC MAGNESIUM-PROTOPORPHYRIN IX MONOMETHYL ESTER CYCLASE-RELATED"/>
    <property type="match status" value="1"/>
</dbReference>
<proteinExistence type="predicted"/>
<evidence type="ECO:0000256" key="1">
    <source>
        <dbReference type="ARBA" id="ARBA00001966"/>
    </source>
</evidence>
<dbReference type="InterPro" id="IPR058240">
    <property type="entry name" value="rSAM_sf"/>
</dbReference>
<dbReference type="InterPro" id="IPR006638">
    <property type="entry name" value="Elp3/MiaA/NifB-like_rSAM"/>
</dbReference>
<comment type="cofactor">
    <cofactor evidence="1">
        <name>[4Fe-4S] cluster</name>
        <dbReference type="ChEBI" id="CHEBI:49883"/>
    </cofactor>
</comment>
<evidence type="ECO:0000256" key="3">
    <source>
        <dbReference type="ARBA" id="ARBA00022723"/>
    </source>
</evidence>
<sequence length="451" mass="49922">MKILFVNVSKNWNGRVYPEYPIGIGILATMARDAGHEIKIFDMAVTDASLAEAVTAFSPDVTALSFLSTSATTAAEAIGLLRGVDSGILVAGGIHTSIFPVDVLNMGVDFSLTGEGELNFLPLMDVLAKKKTAFSMEDLRHIPNLVFKDAFSKVLQTPPASESVDLTASGWIDRDLFDLALYPHHTVMTSRGCPYKCKFCCSWGPGGKRGRMASPERIMAELECLVDRYGAITVYWADDMFFFKKKDRIRFCEMIIERQLPVKWIAQLRADSLDDELAAYLVKAGCEKICIGAESGSDRVLEQINKRTKIADIKRGIQIAKAAGIRVKTWWITGLPGSTLAEEYSALDAIEESMPNEVAIHTFVPLPGTEYWDKADEYGIGKPSMDELEKLFYYGKPGEIKLDYISKDEMTNVILAFNSKLQSLGYVPTDQATVDSKYVYTSPLQSKTFAI</sequence>
<feature type="domain" description="Radical SAM core" evidence="7">
    <location>
        <begin position="179"/>
        <end position="408"/>
    </location>
</feature>
<evidence type="ECO:0000259" key="7">
    <source>
        <dbReference type="PROSITE" id="PS51918"/>
    </source>
</evidence>
<comment type="caution">
    <text evidence="8">The sequence shown here is derived from an EMBL/GenBank/DDBJ whole genome shotgun (WGS) entry which is preliminary data.</text>
</comment>
<dbReference type="Pfam" id="PF04055">
    <property type="entry name" value="Radical_SAM"/>
    <property type="match status" value="1"/>
</dbReference>
<dbReference type="Pfam" id="PF02310">
    <property type="entry name" value="B12-binding"/>
    <property type="match status" value="1"/>
</dbReference>
<gene>
    <name evidence="8" type="ORF">SJS77_02770</name>
</gene>
<dbReference type="PROSITE" id="PS51332">
    <property type="entry name" value="B12_BINDING"/>
    <property type="match status" value="1"/>
</dbReference>
<organism evidence="8 9">
    <name type="scientific">Aeromonas caviae</name>
    <name type="common">Aeromonas punctata</name>
    <dbReference type="NCBI Taxonomy" id="648"/>
    <lineage>
        <taxon>Bacteria</taxon>
        <taxon>Pseudomonadati</taxon>
        <taxon>Pseudomonadota</taxon>
        <taxon>Gammaproteobacteria</taxon>
        <taxon>Aeromonadales</taxon>
        <taxon>Aeromonadaceae</taxon>
        <taxon>Aeromonas</taxon>
    </lineage>
</organism>
<dbReference type="InterPro" id="IPR036724">
    <property type="entry name" value="Cobalamin-bd_sf"/>
</dbReference>
<dbReference type="SMART" id="SM00729">
    <property type="entry name" value="Elp3"/>
    <property type="match status" value="1"/>
</dbReference>
<evidence type="ECO:0000256" key="2">
    <source>
        <dbReference type="ARBA" id="ARBA00022691"/>
    </source>
</evidence>
<keyword evidence="2" id="KW-0949">S-adenosyl-L-methionine</keyword>
<evidence type="ECO:0000313" key="9">
    <source>
        <dbReference type="Proteomes" id="UP001277183"/>
    </source>
</evidence>
<evidence type="ECO:0000259" key="6">
    <source>
        <dbReference type="PROSITE" id="PS51332"/>
    </source>
</evidence>